<feature type="signal peptide" evidence="3">
    <location>
        <begin position="1"/>
        <end position="25"/>
    </location>
</feature>
<dbReference type="Proteomes" id="UP000008141">
    <property type="component" value="Unassembled WGS sequence"/>
</dbReference>
<dbReference type="InterPro" id="IPR001245">
    <property type="entry name" value="Ser-Thr/Tyr_kinase_cat_dom"/>
</dbReference>
<dbReference type="STRING" id="554065.E1Z643"/>
<proteinExistence type="predicted"/>
<protein>
    <recommendedName>
        <fullName evidence="4">Protein kinase domain-containing protein</fullName>
    </recommendedName>
</protein>
<dbReference type="InterPro" id="IPR000719">
    <property type="entry name" value="Prot_kinase_dom"/>
</dbReference>
<dbReference type="RefSeq" id="XP_005850969.1">
    <property type="nucleotide sequence ID" value="XM_005850907.1"/>
</dbReference>
<evidence type="ECO:0000256" key="1">
    <source>
        <dbReference type="SAM" id="MobiDB-lite"/>
    </source>
</evidence>
<dbReference type="Gene3D" id="1.10.510.10">
    <property type="entry name" value="Transferase(Phosphotransferase) domain 1"/>
    <property type="match status" value="1"/>
</dbReference>
<dbReference type="GeneID" id="17358053"/>
<dbReference type="PROSITE" id="PS00108">
    <property type="entry name" value="PROTEIN_KINASE_ST"/>
    <property type="match status" value="1"/>
</dbReference>
<keyword evidence="6" id="KW-1185">Reference proteome</keyword>
<dbReference type="SUPFAM" id="SSF56112">
    <property type="entry name" value="Protein kinase-like (PK-like)"/>
    <property type="match status" value="1"/>
</dbReference>
<feature type="domain" description="Protein kinase" evidence="4">
    <location>
        <begin position="367"/>
        <end position="696"/>
    </location>
</feature>
<evidence type="ECO:0000256" key="2">
    <source>
        <dbReference type="SAM" id="Phobius"/>
    </source>
</evidence>
<keyword evidence="2" id="KW-0812">Transmembrane</keyword>
<evidence type="ECO:0000313" key="6">
    <source>
        <dbReference type="Proteomes" id="UP000008141"/>
    </source>
</evidence>
<dbReference type="GO" id="GO:0005524">
    <property type="term" value="F:ATP binding"/>
    <property type="evidence" value="ECO:0007669"/>
    <property type="project" value="InterPro"/>
</dbReference>
<dbReference type="GO" id="GO:0004674">
    <property type="term" value="F:protein serine/threonine kinase activity"/>
    <property type="evidence" value="ECO:0007669"/>
    <property type="project" value="TreeGrafter"/>
</dbReference>
<accession>E1Z643</accession>
<feature type="compositionally biased region" description="Low complexity" evidence="1">
    <location>
        <begin position="450"/>
        <end position="468"/>
    </location>
</feature>
<dbReference type="PROSITE" id="PS50011">
    <property type="entry name" value="PROTEIN_KINASE_DOM"/>
    <property type="match status" value="1"/>
</dbReference>
<name>E1Z643_CHLVA</name>
<gene>
    <name evidence="5" type="ORF">CHLNCDRAFT_140750</name>
</gene>
<dbReference type="SMART" id="SM00220">
    <property type="entry name" value="S_TKc"/>
    <property type="match status" value="1"/>
</dbReference>
<keyword evidence="3" id="KW-0732">Signal</keyword>
<dbReference type="Pfam" id="PF07714">
    <property type="entry name" value="PK_Tyr_Ser-Thr"/>
    <property type="match status" value="1"/>
</dbReference>
<evidence type="ECO:0000313" key="5">
    <source>
        <dbReference type="EMBL" id="EFN58867.1"/>
    </source>
</evidence>
<keyword evidence="2" id="KW-1133">Transmembrane helix</keyword>
<feature type="region of interest" description="Disordered" evidence="1">
    <location>
        <begin position="439"/>
        <end position="472"/>
    </location>
</feature>
<dbReference type="KEGG" id="cvr:CHLNCDRAFT_140750"/>
<reference evidence="5 6" key="1">
    <citation type="journal article" date="2010" name="Plant Cell">
        <title>The Chlorella variabilis NC64A genome reveals adaptation to photosymbiosis, coevolution with viruses, and cryptic sex.</title>
        <authorList>
            <person name="Blanc G."/>
            <person name="Duncan G."/>
            <person name="Agarkova I."/>
            <person name="Borodovsky M."/>
            <person name="Gurnon J."/>
            <person name="Kuo A."/>
            <person name="Lindquist E."/>
            <person name="Lucas S."/>
            <person name="Pangilinan J."/>
            <person name="Polle J."/>
            <person name="Salamov A."/>
            <person name="Terry A."/>
            <person name="Yamada T."/>
            <person name="Dunigan D.D."/>
            <person name="Grigoriev I.V."/>
            <person name="Claverie J.M."/>
            <person name="Van Etten J.L."/>
        </authorList>
    </citation>
    <scope>NUCLEOTIDE SEQUENCE [LARGE SCALE GENOMIC DNA]</scope>
    <source>
        <strain evidence="5 6">NC64A</strain>
    </source>
</reference>
<dbReference type="Gene3D" id="3.30.200.20">
    <property type="entry name" value="Phosphorylase Kinase, domain 1"/>
    <property type="match status" value="1"/>
</dbReference>
<dbReference type="InterPro" id="IPR051681">
    <property type="entry name" value="Ser/Thr_Kinases-Pseudokinases"/>
</dbReference>
<dbReference type="AlphaFoldDB" id="E1Z643"/>
<feature type="transmembrane region" description="Helical" evidence="2">
    <location>
        <begin position="255"/>
        <end position="280"/>
    </location>
</feature>
<dbReference type="InParanoid" id="E1Z643"/>
<dbReference type="InterPro" id="IPR011009">
    <property type="entry name" value="Kinase-like_dom_sf"/>
</dbReference>
<sequence length="714" mass="76132">MTARGRLLWLGALLWLAAAAPGALAARRPPDGPWAPLKEGATVAVVNGSFLLAALFNNTGDIMLCDDIIISPKDWQMYELPIVIDAPGETILLRSDSSIFKKMIDWSSAVGLLEVTSNTTLAFNGIDSRNPGNRTQGIEQLEVEVKRSPLWPTVTGEDGHSVVVDRSEVAMDTAMCNPSFVQVEVARIQEQMHSSEAVTYYGGTTTGYHQVAVPAPLYDTLTKQQVGTAAYLLNDMNITCFDSAYQPPAGSGTPAWVWAVVGSVAGVVALAAAAAAFVLWRRRRRAQQVLHLPAGRADSGDLEKGKLGGSCHGHLSKDGSVAELHSLGSGALSSLASHHEQLAMSGPAFGGVNRPFMRPPFGPIDRRQLGRPVGRGPFGPLYRGRWKGAVVAVKVIDHRVQQGKTHDLSREPLLSMSVSHPNVVITHKMCVVRVVSAADEDGDAEPPSPGGSSASKPPSESGSGSASGSAGGQLVPALGGDGMVEVVSHGAVLQPGMYETWLVCEYCDRASLADLLARGQLAAADAQQRPIWLLLCLLDIAQGLEYLHSNTIIHGDLKPANVLLKAARNDRRGFVCKLGDFGLSRMLGQEESHVETQSYGTASYAAPELLAEGKLTKAADIYSLGIIIWELLTGEELYPGLTAMQVILQVSQHRVRPDVPPDCPPALADLMQRCWSHDPLLRPDAQQVVDEVRAQLMARRPQQAAAPQPPAGGA</sequence>
<evidence type="ECO:0000256" key="3">
    <source>
        <dbReference type="SAM" id="SignalP"/>
    </source>
</evidence>
<dbReference type="InterPro" id="IPR008271">
    <property type="entry name" value="Ser/Thr_kinase_AS"/>
</dbReference>
<evidence type="ECO:0000259" key="4">
    <source>
        <dbReference type="PROSITE" id="PS50011"/>
    </source>
</evidence>
<dbReference type="PRINTS" id="PR00109">
    <property type="entry name" value="TYRKINASE"/>
</dbReference>
<dbReference type="OrthoDB" id="1711006at2759"/>
<feature type="chain" id="PRO_5003156000" description="Protein kinase domain-containing protein" evidence="3">
    <location>
        <begin position="26"/>
        <end position="714"/>
    </location>
</feature>
<dbReference type="EMBL" id="GL433837">
    <property type="protein sequence ID" value="EFN58867.1"/>
    <property type="molecule type" value="Genomic_DNA"/>
</dbReference>
<dbReference type="PANTHER" id="PTHR44329">
    <property type="entry name" value="SERINE/THREONINE-PROTEIN KINASE TNNI3K-RELATED"/>
    <property type="match status" value="1"/>
</dbReference>
<dbReference type="eggNOG" id="KOG0192">
    <property type="taxonomic scope" value="Eukaryota"/>
</dbReference>
<organism evidence="6">
    <name type="scientific">Chlorella variabilis</name>
    <name type="common">Green alga</name>
    <dbReference type="NCBI Taxonomy" id="554065"/>
    <lineage>
        <taxon>Eukaryota</taxon>
        <taxon>Viridiplantae</taxon>
        <taxon>Chlorophyta</taxon>
        <taxon>core chlorophytes</taxon>
        <taxon>Trebouxiophyceae</taxon>
        <taxon>Chlorellales</taxon>
        <taxon>Chlorellaceae</taxon>
        <taxon>Chlorella clade</taxon>
        <taxon>Chlorella</taxon>
    </lineage>
</organism>
<dbReference type="PANTHER" id="PTHR44329:SF214">
    <property type="entry name" value="PROTEIN KINASE DOMAIN-CONTAINING PROTEIN"/>
    <property type="match status" value="1"/>
</dbReference>
<keyword evidence="2" id="KW-0472">Membrane</keyword>